<dbReference type="Pfam" id="PF00587">
    <property type="entry name" value="tRNA-synt_2b"/>
    <property type="match status" value="1"/>
</dbReference>
<evidence type="ECO:0000256" key="3">
    <source>
        <dbReference type="ARBA" id="ARBA00013163"/>
    </source>
</evidence>
<dbReference type="NCBIfam" id="TIGR00418">
    <property type="entry name" value="thrS"/>
    <property type="match status" value="1"/>
</dbReference>
<dbReference type="Pfam" id="PF03129">
    <property type="entry name" value="HGTP_anticodon"/>
    <property type="match status" value="1"/>
</dbReference>
<feature type="domain" description="TGS" evidence="14">
    <location>
        <begin position="54"/>
        <end position="113"/>
    </location>
</feature>
<evidence type="ECO:0000259" key="14">
    <source>
        <dbReference type="PROSITE" id="PS51880"/>
    </source>
</evidence>
<dbReference type="FunFam" id="3.10.20.30:FF:000006">
    <property type="entry name" value="Threonine--tRNA ligase, cytoplasmic"/>
    <property type="match status" value="1"/>
</dbReference>
<reference evidence="15" key="1">
    <citation type="submission" date="2025-08" db="UniProtKB">
        <authorList>
            <consortium name="Ensembl"/>
        </authorList>
    </citation>
    <scope>IDENTIFICATION</scope>
</reference>
<comment type="subcellular location">
    <subcellularLocation>
        <location evidence="1">Cytoplasm</location>
    </subcellularLocation>
</comment>
<comment type="similarity">
    <text evidence="2">Belongs to the class-II aminoacyl-tRNA synthetase family.</text>
</comment>
<keyword evidence="7" id="KW-0067">ATP-binding</keyword>
<reference evidence="15" key="2">
    <citation type="submission" date="2025-09" db="UniProtKB">
        <authorList>
            <consortium name="Ensembl"/>
        </authorList>
    </citation>
    <scope>IDENTIFICATION</scope>
</reference>
<dbReference type="CDD" id="cd01667">
    <property type="entry name" value="TGS_ThrRS"/>
    <property type="match status" value="1"/>
</dbReference>
<dbReference type="GeneTree" id="ENSGT00940000159348"/>
<sequence length="560" mass="63432">MAVTQLVRLVACRSAARVTFRGYSKVSASSSERLLVFESLKSKQAHSRAEVAEKPLRIHLGNGRTVKGTASVTTPLTVAQSVRVKGALVSKVNGELWELGRPLEADCELQLLGFDTVEGKQLSSVTLGDQTGPSDLRRLLGVAFPGEKEREEWEREQEEARRRDHRRIGTDQELFFFHDVSPGSCFFLPKGAHIYNTLTDFIKSEYRRRGFSEVVTPTLYSTALWERSGHWEHYSENMFTVTLEDSQTFALKPMNCPAHCLMFEQRVRSWRELPLRWADFGALHRNELSGALGGLTRVRRFCQDDAHIFCTTEQLEEEILSCLDFVRSVYQVFGFSFHCLLSTRPTPCLGEPEQWDNAEQQLQSSLQHFGEHWELNPGDGAFYGPKVDILIKDAIGRQHQCATIQLDFQLPSRFDLQYVGQDGQLHRPVMIHRAVLGSLERMMAILAENFGGKWPLWLSPAQIMVLPVGGNSEPYARQQFNEAGFMVDLNADQGTTFNKKIRSAQLAQYNYIFVVGDKENESGTVNVRSRGGKQLGRRPVVEVLTSLSHLRDSRSNLDEF</sequence>
<dbReference type="InterPro" id="IPR045864">
    <property type="entry name" value="aa-tRNA-synth_II/BPL/LPL"/>
</dbReference>
<dbReference type="SUPFAM" id="SSF52954">
    <property type="entry name" value="Class II aaRS ABD-related"/>
    <property type="match status" value="1"/>
</dbReference>
<dbReference type="EC" id="6.1.1.3" evidence="3"/>
<dbReference type="FunFam" id="3.30.930.10:FF:000009">
    <property type="entry name" value="Threonine--tRNA ligase 2, cytoplasmic"/>
    <property type="match status" value="1"/>
</dbReference>
<dbReference type="Proteomes" id="UP000694383">
    <property type="component" value="Unplaced"/>
</dbReference>
<dbReference type="GO" id="GO:0006435">
    <property type="term" value="P:threonyl-tRNA aminoacylation"/>
    <property type="evidence" value="ECO:0007669"/>
    <property type="project" value="InterPro"/>
</dbReference>
<name>A0A8C7Z2B7_9TELE</name>
<dbReference type="GO" id="GO:0005524">
    <property type="term" value="F:ATP binding"/>
    <property type="evidence" value="ECO:0007669"/>
    <property type="project" value="UniProtKB-KW"/>
</dbReference>
<evidence type="ECO:0000256" key="5">
    <source>
        <dbReference type="ARBA" id="ARBA00022598"/>
    </source>
</evidence>
<keyword evidence="16" id="KW-1185">Reference proteome</keyword>
<dbReference type="Gene3D" id="3.30.930.10">
    <property type="entry name" value="Bira Bifunctional Protein, Domain 2"/>
    <property type="match status" value="1"/>
</dbReference>
<dbReference type="InterPro" id="IPR004154">
    <property type="entry name" value="Anticodon-bd"/>
</dbReference>
<evidence type="ECO:0000313" key="15">
    <source>
        <dbReference type="Ensembl" id="ENSOSIP00000035066.1"/>
    </source>
</evidence>
<evidence type="ECO:0000256" key="12">
    <source>
        <dbReference type="ARBA" id="ARBA00058080"/>
    </source>
</evidence>
<dbReference type="PANTHER" id="PTHR11451:SF42">
    <property type="entry name" value="THREONINE--TRNA LIGASE"/>
    <property type="match status" value="1"/>
</dbReference>
<dbReference type="InterPro" id="IPR002320">
    <property type="entry name" value="Thr-tRNA-ligase_IIa"/>
</dbReference>
<dbReference type="CDD" id="cd00860">
    <property type="entry name" value="ThrRS_anticodon"/>
    <property type="match status" value="1"/>
</dbReference>
<dbReference type="InterPro" id="IPR002314">
    <property type="entry name" value="aa-tRNA-synt_IIb"/>
</dbReference>
<protein>
    <recommendedName>
        <fullName evidence="3">threonine--tRNA ligase</fullName>
        <ecNumber evidence="3">6.1.1.3</ecNumber>
    </recommendedName>
    <alternativeName>
        <fullName evidence="10">Threonyl-tRNA synthetase</fullName>
    </alternativeName>
</protein>
<dbReference type="InterPro" id="IPR004095">
    <property type="entry name" value="TGS"/>
</dbReference>
<dbReference type="PROSITE" id="PS51880">
    <property type="entry name" value="TGS"/>
    <property type="match status" value="1"/>
</dbReference>
<evidence type="ECO:0000256" key="1">
    <source>
        <dbReference type="ARBA" id="ARBA00004496"/>
    </source>
</evidence>
<evidence type="ECO:0000256" key="4">
    <source>
        <dbReference type="ARBA" id="ARBA00022490"/>
    </source>
</evidence>
<accession>A0A8C7Z2B7</accession>
<organism evidence="15 16">
    <name type="scientific">Oryzias sinensis</name>
    <name type="common">Chinese medaka</name>
    <dbReference type="NCBI Taxonomy" id="183150"/>
    <lineage>
        <taxon>Eukaryota</taxon>
        <taxon>Metazoa</taxon>
        <taxon>Chordata</taxon>
        <taxon>Craniata</taxon>
        <taxon>Vertebrata</taxon>
        <taxon>Euteleostomi</taxon>
        <taxon>Actinopterygii</taxon>
        <taxon>Neopterygii</taxon>
        <taxon>Teleostei</taxon>
        <taxon>Neoteleostei</taxon>
        <taxon>Acanthomorphata</taxon>
        <taxon>Ovalentaria</taxon>
        <taxon>Atherinomorphae</taxon>
        <taxon>Beloniformes</taxon>
        <taxon>Adrianichthyidae</taxon>
        <taxon>Oryziinae</taxon>
        <taxon>Oryzias</taxon>
    </lineage>
</organism>
<dbReference type="AlphaFoldDB" id="A0A8C7Z2B7"/>
<proteinExistence type="inferred from homology"/>
<evidence type="ECO:0000256" key="10">
    <source>
        <dbReference type="ARBA" id="ARBA00031900"/>
    </source>
</evidence>
<dbReference type="PANTHER" id="PTHR11451">
    <property type="entry name" value="THREONINE-TRNA LIGASE"/>
    <property type="match status" value="1"/>
</dbReference>
<keyword evidence="8" id="KW-0648">Protein biosynthesis</keyword>
<dbReference type="PRINTS" id="PR01047">
    <property type="entry name" value="TRNASYNTHTHR"/>
</dbReference>
<dbReference type="CDD" id="cd00771">
    <property type="entry name" value="ThrRS_core"/>
    <property type="match status" value="1"/>
</dbReference>
<evidence type="ECO:0000256" key="7">
    <source>
        <dbReference type="ARBA" id="ARBA00022840"/>
    </source>
</evidence>
<dbReference type="InterPro" id="IPR033728">
    <property type="entry name" value="ThrRS_core"/>
</dbReference>
<evidence type="ECO:0000313" key="16">
    <source>
        <dbReference type="Proteomes" id="UP000694383"/>
    </source>
</evidence>
<dbReference type="InterPro" id="IPR047246">
    <property type="entry name" value="ThrRS_anticodon"/>
</dbReference>
<keyword evidence="6" id="KW-0547">Nucleotide-binding</keyword>
<dbReference type="Ensembl" id="ENSOSIT00000036970.1">
    <property type="protein sequence ID" value="ENSOSIP00000035066.1"/>
    <property type="gene ID" value="ENSOSIG00000016026.1"/>
</dbReference>
<dbReference type="InterPro" id="IPR012675">
    <property type="entry name" value="Beta-grasp_dom_sf"/>
</dbReference>
<evidence type="ECO:0000256" key="8">
    <source>
        <dbReference type="ARBA" id="ARBA00022917"/>
    </source>
</evidence>
<dbReference type="GO" id="GO:0004829">
    <property type="term" value="F:threonine-tRNA ligase activity"/>
    <property type="evidence" value="ECO:0007669"/>
    <property type="project" value="UniProtKB-EC"/>
</dbReference>
<comment type="catalytic activity">
    <reaction evidence="11">
        <text>tRNA(Thr) + L-threonine + ATP = L-threonyl-tRNA(Thr) + AMP + diphosphate + H(+)</text>
        <dbReference type="Rhea" id="RHEA:24624"/>
        <dbReference type="Rhea" id="RHEA-COMP:9670"/>
        <dbReference type="Rhea" id="RHEA-COMP:9704"/>
        <dbReference type="ChEBI" id="CHEBI:15378"/>
        <dbReference type="ChEBI" id="CHEBI:30616"/>
        <dbReference type="ChEBI" id="CHEBI:33019"/>
        <dbReference type="ChEBI" id="CHEBI:57926"/>
        <dbReference type="ChEBI" id="CHEBI:78442"/>
        <dbReference type="ChEBI" id="CHEBI:78534"/>
        <dbReference type="ChEBI" id="CHEBI:456215"/>
        <dbReference type="EC" id="6.1.1.3"/>
    </reaction>
</comment>
<dbReference type="GO" id="GO:0005739">
    <property type="term" value="C:mitochondrion"/>
    <property type="evidence" value="ECO:0007669"/>
    <property type="project" value="TreeGrafter"/>
</dbReference>
<comment type="function">
    <text evidence="12">Catalyzes the attachment of threonine to tRNA(Thr) in a two-step reaction: threonine is first activated by ATP to form Thr-AMP and then transferred to the acceptor end of tRNA(Thr). Also edits incorrectly charged tRNA(Thr) via its editing domain, at the post-transfer stage.</text>
</comment>
<dbReference type="InterPro" id="IPR006195">
    <property type="entry name" value="aa-tRNA-synth_II"/>
</dbReference>
<dbReference type="InterPro" id="IPR036621">
    <property type="entry name" value="Anticodon-bd_dom_sf"/>
</dbReference>
<dbReference type="SUPFAM" id="SSF55681">
    <property type="entry name" value="Class II aaRS and biotin synthetases"/>
    <property type="match status" value="1"/>
</dbReference>
<evidence type="ECO:0000256" key="9">
    <source>
        <dbReference type="ARBA" id="ARBA00023146"/>
    </source>
</evidence>
<evidence type="ECO:0000256" key="2">
    <source>
        <dbReference type="ARBA" id="ARBA00008226"/>
    </source>
</evidence>
<keyword evidence="9" id="KW-0030">Aminoacyl-tRNA synthetase</keyword>
<evidence type="ECO:0000259" key="13">
    <source>
        <dbReference type="PROSITE" id="PS50862"/>
    </source>
</evidence>
<dbReference type="Gene3D" id="3.10.20.30">
    <property type="match status" value="1"/>
</dbReference>
<dbReference type="Gene3D" id="3.40.50.800">
    <property type="entry name" value="Anticodon-binding domain"/>
    <property type="match status" value="1"/>
</dbReference>
<dbReference type="PROSITE" id="PS50862">
    <property type="entry name" value="AA_TRNA_LIGASE_II"/>
    <property type="match status" value="1"/>
</dbReference>
<dbReference type="FunFam" id="3.40.50.800:FF:000003">
    <property type="entry name" value="Threonine--tRNA ligase 2, cytoplasmic"/>
    <property type="match status" value="1"/>
</dbReference>
<keyword evidence="4" id="KW-0963">Cytoplasm</keyword>
<evidence type="ECO:0000256" key="6">
    <source>
        <dbReference type="ARBA" id="ARBA00022741"/>
    </source>
</evidence>
<keyword evidence="5" id="KW-0436">Ligase</keyword>
<evidence type="ECO:0000256" key="11">
    <source>
        <dbReference type="ARBA" id="ARBA00049515"/>
    </source>
</evidence>
<feature type="domain" description="Aminoacyl-transfer RNA synthetases class-II family profile" evidence="13">
    <location>
        <begin position="189"/>
        <end position="455"/>
    </location>
</feature>